<comment type="caution">
    <text evidence="3">The sequence shown here is derived from an EMBL/GenBank/DDBJ whole genome shotgun (WGS) entry which is preliminary data.</text>
</comment>
<dbReference type="EMBL" id="ADKX01000046">
    <property type="protein sequence ID" value="EFW03521.1"/>
    <property type="molecule type" value="Genomic_DNA"/>
</dbReference>
<evidence type="ECO:0000313" key="3">
    <source>
        <dbReference type="EMBL" id="EFW03521.1"/>
    </source>
</evidence>
<dbReference type="Pfam" id="PF05016">
    <property type="entry name" value="ParE_toxin"/>
    <property type="match status" value="1"/>
</dbReference>
<dbReference type="GeneID" id="78231519"/>
<keyword evidence="2" id="KW-0472">Membrane</keyword>
<dbReference type="Gene3D" id="3.30.2310.20">
    <property type="entry name" value="RelE-like"/>
    <property type="match status" value="1"/>
</dbReference>
<dbReference type="Proteomes" id="UP000003157">
    <property type="component" value="Unassembled WGS sequence"/>
</dbReference>
<sequence>MNKDYEIHYLPLFQDDLMKTVYYISNILENPDAALKLVDDVEKVILKRSQNPLSFEPFRSKHKRKHSYYRIYIRNYVIFYVVIGNVMEVRRFLYNKRDISEYL</sequence>
<dbReference type="HOGENOM" id="CLU_147162_6_2_9"/>
<dbReference type="AlphaFoldDB" id="E7GES0"/>
<keyword evidence="4" id="KW-1185">Reference proteome</keyword>
<dbReference type="OrthoDB" id="362857at2"/>
<accession>E7GES0</accession>
<feature type="transmembrane region" description="Helical" evidence="2">
    <location>
        <begin position="68"/>
        <end position="87"/>
    </location>
</feature>
<dbReference type="RefSeq" id="WP_008790294.1">
    <property type="nucleotide sequence ID" value="NZ_AKCB01000004.1"/>
</dbReference>
<name>E7GES0_9FIRM</name>
<keyword evidence="1" id="KW-1277">Toxin-antitoxin system</keyword>
<evidence type="ECO:0000256" key="2">
    <source>
        <dbReference type="SAM" id="Phobius"/>
    </source>
</evidence>
<organism evidence="3 4">
    <name type="scientific">Coprobacillus cateniformis</name>
    <dbReference type="NCBI Taxonomy" id="100884"/>
    <lineage>
        <taxon>Bacteria</taxon>
        <taxon>Bacillati</taxon>
        <taxon>Bacillota</taxon>
        <taxon>Erysipelotrichia</taxon>
        <taxon>Erysipelotrichales</taxon>
        <taxon>Coprobacillaceae</taxon>
        <taxon>Coprobacillus</taxon>
    </lineage>
</organism>
<reference evidence="3 4" key="1">
    <citation type="submission" date="2010-12" db="EMBL/GenBank/DDBJ databases">
        <title>The Genome Sequence of Coprobacillus sp. strain 29_1.</title>
        <authorList>
            <consortium name="The Broad Institute Genome Sequencing Platform"/>
            <person name="Earl A."/>
            <person name="Ward D."/>
            <person name="Feldgarden M."/>
            <person name="Gevers D."/>
            <person name="Daigneault M."/>
            <person name="Sibley C.D."/>
            <person name="White A."/>
            <person name="Strauss J."/>
            <person name="Allen-Vercoe E."/>
            <person name="Young S.K."/>
            <person name="Zeng Q."/>
            <person name="Gargeya S."/>
            <person name="Fitzgerald M."/>
            <person name="Haas B."/>
            <person name="Abouelleil A."/>
            <person name="Alvarado L."/>
            <person name="Arachchi H.M."/>
            <person name="Berlin A."/>
            <person name="Brown A."/>
            <person name="Chapman S.B."/>
            <person name="Chen Z."/>
            <person name="Dunbar C."/>
            <person name="Freedman E."/>
            <person name="Gearin G."/>
            <person name="Gellesch M."/>
            <person name="Goldberg J."/>
            <person name="Griggs A."/>
            <person name="Gujja S."/>
            <person name="Heilman E."/>
            <person name="Heiman D."/>
            <person name="Howarth C."/>
            <person name="Larson L."/>
            <person name="Lui A."/>
            <person name="MacDonald P.J.P."/>
            <person name="Mehta T."/>
            <person name="Montmayeur A."/>
            <person name="Murphy C."/>
            <person name="Neiman D."/>
            <person name="Pearson M."/>
            <person name="Priest M."/>
            <person name="Roberts A."/>
            <person name="Saif S."/>
            <person name="Shea T."/>
            <person name="Shenoy N."/>
            <person name="Sisk P."/>
            <person name="Stolte C."/>
            <person name="Sykes S."/>
            <person name="White J."/>
            <person name="Yandava C."/>
            <person name="Nusbaum C."/>
            <person name="Birren B."/>
        </authorList>
    </citation>
    <scope>NUCLEOTIDE SEQUENCE [LARGE SCALE GENOMIC DNA]</scope>
    <source>
        <strain evidence="3 4">29_1</strain>
    </source>
</reference>
<gene>
    <name evidence="3" type="ORF">HMPREF9488_03212</name>
</gene>
<dbReference type="eggNOG" id="COG3668">
    <property type="taxonomic scope" value="Bacteria"/>
</dbReference>
<dbReference type="STRING" id="100884.GCA_000269565_03778"/>
<keyword evidence="2" id="KW-0812">Transmembrane</keyword>
<evidence type="ECO:0000313" key="4">
    <source>
        <dbReference type="Proteomes" id="UP000003157"/>
    </source>
</evidence>
<evidence type="ECO:0000256" key="1">
    <source>
        <dbReference type="ARBA" id="ARBA00022649"/>
    </source>
</evidence>
<dbReference type="InterPro" id="IPR007712">
    <property type="entry name" value="RelE/ParE_toxin"/>
</dbReference>
<protein>
    <submittedName>
        <fullName evidence="3">RelE family Toxin-antitoxin system</fullName>
    </submittedName>
</protein>
<proteinExistence type="predicted"/>
<keyword evidence="2" id="KW-1133">Transmembrane helix</keyword>
<dbReference type="InterPro" id="IPR035093">
    <property type="entry name" value="RelE/ParE_toxin_dom_sf"/>
</dbReference>